<sequence length="865" mass="99803">MKLTMVKSNKKSITKNLEEVVFIPDFNQENEQGFTLQQTSENNTLQNELSSSNEEQQFQQQEYYSRQPKPEDLEEDIKNIQLPQSNMKPSTEQQKQLSALKYQINGRKDYNFENNNQISDNQNFNYLNNQEKQNLKGLQQSQQSLQVINSTQKSLQKKPHNENVTDQKEDERVFSQAKFHNQINNIQCLNNGNQQKDVKIPQFLSEKQSDIEVIEFESKYRSNLRNSHLNKENAQFQNIQIQNGRKNNSQNRTNFDSPQKSKLQKVQNKENQYNIYQSPGIDEGAQNITTKKGYLIDKDSIKNFDSKNSQNNNQNSNIDKNLENQENNLQLQNGFYNIKENKQGQKQQMNPSKSGGKKKIFGENRNILNQSQLNQVVLNQNKFSNLNQPDNLKPQDNDLEVLGDSSSTSQNSFSIKNSQQSGFNNLMTDNTGKSQTGLLQPRKQKLSFGEKLKQIVNFENNSHPKEAIENNNINQKKQTQNILINNSNLNNGVDRYSDFQTNMSFDLGLQNAPSMSMGVNRFMRQSRVSKLSGAVNGNGIESHQNQSQQYHQTQDGEEVFEESGEEDEDFESQQQKTNDSQYSEGVSNASKLKYKKKRINSGITIGRHKKRKLKKKAKPEELGPFYQKGPNPYLQDHLNYFKLNKDKSKDKLHNISTNKPKRDPLIISGKMKNIMDTYGCVGKVDKEKQRIDVMIKNEMLGKQINNNNSQKTIITNNKSSSRPNTQNNIKRSSNFINNSYQLDQLNDHLNINIDNSTQNQIQRNQIYEQSSQDLETPFNVQQQVQQMQKQYFSVNLNSLNNSLREKSKTRKRSANNFTNKVNASYNLNISNLNNNNINNQNQNIGLPPPYQNGNGKPKVNTNNYI</sequence>
<evidence type="ECO:0000256" key="1">
    <source>
        <dbReference type="SAM" id="MobiDB-lite"/>
    </source>
</evidence>
<feature type="region of interest" description="Disordered" evidence="1">
    <location>
        <begin position="226"/>
        <end position="267"/>
    </location>
</feature>
<feature type="compositionally biased region" description="Polar residues" evidence="1">
    <location>
        <begin position="344"/>
        <end position="353"/>
    </location>
</feature>
<feature type="region of interest" description="Disordered" evidence="1">
    <location>
        <begin position="384"/>
        <end position="441"/>
    </location>
</feature>
<feature type="region of interest" description="Disordered" evidence="1">
    <location>
        <begin position="533"/>
        <end position="630"/>
    </location>
</feature>
<name>A0A0V0QK54_PSEPJ</name>
<evidence type="ECO:0000313" key="3">
    <source>
        <dbReference type="Proteomes" id="UP000054937"/>
    </source>
</evidence>
<dbReference type="AlphaFoldDB" id="A0A0V0QK54"/>
<accession>A0A0V0QK54</accession>
<keyword evidence="3" id="KW-1185">Reference proteome</keyword>
<dbReference type="InParanoid" id="A0A0V0QK54"/>
<feature type="compositionally biased region" description="Polar residues" evidence="1">
    <location>
        <begin position="851"/>
        <end position="865"/>
    </location>
</feature>
<feature type="region of interest" description="Disordered" evidence="1">
    <location>
        <begin position="341"/>
        <end position="360"/>
    </location>
</feature>
<proteinExistence type="predicted"/>
<feature type="region of interest" description="Disordered" evidence="1">
    <location>
        <begin position="42"/>
        <end position="70"/>
    </location>
</feature>
<feature type="compositionally biased region" description="Basic and acidic residues" evidence="1">
    <location>
        <begin position="159"/>
        <end position="169"/>
    </location>
</feature>
<feature type="region of interest" description="Disordered" evidence="1">
    <location>
        <begin position="839"/>
        <end position="865"/>
    </location>
</feature>
<feature type="compositionally biased region" description="Basic residues" evidence="1">
    <location>
        <begin position="606"/>
        <end position="617"/>
    </location>
</feature>
<comment type="caution">
    <text evidence="2">The sequence shown here is derived from an EMBL/GenBank/DDBJ whole genome shotgun (WGS) entry which is preliminary data.</text>
</comment>
<feature type="compositionally biased region" description="Polar residues" evidence="1">
    <location>
        <begin position="576"/>
        <end position="590"/>
    </location>
</feature>
<feature type="compositionally biased region" description="Acidic residues" evidence="1">
    <location>
        <begin position="555"/>
        <end position="571"/>
    </location>
</feature>
<dbReference type="Proteomes" id="UP000054937">
    <property type="component" value="Unassembled WGS sequence"/>
</dbReference>
<feature type="compositionally biased region" description="Low complexity" evidence="1">
    <location>
        <begin position="542"/>
        <end position="553"/>
    </location>
</feature>
<gene>
    <name evidence="2" type="ORF">PPERSA_11832</name>
</gene>
<feature type="region of interest" description="Disordered" evidence="1">
    <location>
        <begin position="149"/>
        <end position="169"/>
    </location>
</feature>
<protein>
    <submittedName>
        <fullName evidence="2">Uncharacterized protein</fullName>
    </submittedName>
</protein>
<feature type="compositionally biased region" description="Low complexity" evidence="1">
    <location>
        <begin position="42"/>
        <end position="62"/>
    </location>
</feature>
<reference evidence="2 3" key="1">
    <citation type="journal article" date="2015" name="Sci. Rep.">
        <title>Genome of the facultative scuticociliatosis pathogen Pseudocohnilembus persalinus provides insight into its virulence through horizontal gene transfer.</title>
        <authorList>
            <person name="Xiong J."/>
            <person name="Wang G."/>
            <person name="Cheng J."/>
            <person name="Tian M."/>
            <person name="Pan X."/>
            <person name="Warren A."/>
            <person name="Jiang C."/>
            <person name="Yuan D."/>
            <person name="Miao W."/>
        </authorList>
    </citation>
    <scope>NUCLEOTIDE SEQUENCE [LARGE SCALE GENOMIC DNA]</scope>
    <source>
        <strain evidence="2">36N120E</strain>
    </source>
</reference>
<dbReference type="EMBL" id="LDAU01000154">
    <property type="protein sequence ID" value="KRX02492.1"/>
    <property type="molecule type" value="Genomic_DNA"/>
</dbReference>
<evidence type="ECO:0000313" key="2">
    <source>
        <dbReference type="EMBL" id="KRX02492.1"/>
    </source>
</evidence>
<feature type="compositionally biased region" description="Polar residues" evidence="1">
    <location>
        <begin position="404"/>
        <end position="438"/>
    </location>
</feature>
<organism evidence="2 3">
    <name type="scientific">Pseudocohnilembus persalinus</name>
    <name type="common">Ciliate</name>
    <dbReference type="NCBI Taxonomy" id="266149"/>
    <lineage>
        <taxon>Eukaryota</taxon>
        <taxon>Sar</taxon>
        <taxon>Alveolata</taxon>
        <taxon>Ciliophora</taxon>
        <taxon>Intramacronucleata</taxon>
        <taxon>Oligohymenophorea</taxon>
        <taxon>Scuticociliatia</taxon>
        <taxon>Philasterida</taxon>
        <taxon>Pseudocohnilembidae</taxon>
        <taxon>Pseudocohnilembus</taxon>
    </lineage>
</organism>